<dbReference type="FunFam" id="1.20.142.10:FF:000002">
    <property type="entry name" value="Poly [ADP-ribose] polymerase"/>
    <property type="match status" value="1"/>
</dbReference>
<keyword evidence="6" id="KW-0677">Repeat</keyword>
<keyword evidence="8" id="KW-0863">Zinc-finger</keyword>
<evidence type="ECO:0000256" key="5">
    <source>
        <dbReference type="ARBA" id="ARBA00022723"/>
    </source>
</evidence>
<dbReference type="Gene3D" id="1.20.142.10">
    <property type="entry name" value="Poly(ADP-ribose) polymerase, regulatory domain"/>
    <property type="match status" value="1"/>
</dbReference>
<dbReference type="GO" id="GO:0016779">
    <property type="term" value="F:nucleotidyltransferase activity"/>
    <property type="evidence" value="ECO:0007669"/>
    <property type="project" value="UniProtKB-KW"/>
</dbReference>
<dbReference type="WBParaSite" id="Csp11.Scaffold629.g15583.t1">
    <property type="protein sequence ID" value="Csp11.Scaffold629.g15583.t1"/>
    <property type="gene ID" value="Csp11.Scaffold629.g15583"/>
</dbReference>
<dbReference type="Proteomes" id="UP000095282">
    <property type="component" value="Unplaced"/>
</dbReference>
<dbReference type="SMART" id="SM00773">
    <property type="entry name" value="WGR"/>
    <property type="match status" value="1"/>
</dbReference>
<proteinExistence type="inferred from homology"/>
<dbReference type="SUPFAM" id="SSF56399">
    <property type="entry name" value="ADP-ribosylation"/>
    <property type="match status" value="1"/>
</dbReference>
<evidence type="ECO:0000256" key="15">
    <source>
        <dbReference type="RuleBase" id="RU362114"/>
    </source>
</evidence>
<evidence type="ECO:0000256" key="2">
    <source>
        <dbReference type="ARBA" id="ARBA00022676"/>
    </source>
</evidence>
<comment type="similarity">
    <text evidence="13">Belongs to the ARTD/PARP family.</text>
</comment>
<evidence type="ECO:0000256" key="3">
    <source>
        <dbReference type="ARBA" id="ARBA00022679"/>
    </source>
</evidence>
<comment type="catalytic activity">
    <reaction evidence="14">
        <text>NAD(+) + (ADP-D-ribosyl)n-acceptor = nicotinamide + (ADP-D-ribosyl)n+1-acceptor + H(+).</text>
        <dbReference type="EC" id="2.4.2.30"/>
    </reaction>
</comment>
<dbReference type="InterPro" id="IPR036957">
    <property type="entry name" value="Znf_PARP_sf"/>
</dbReference>
<dbReference type="InterPro" id="IPR049296">
    <property type="entry name" value="PARP1-like_PADR1_N"/>
</dbReference>
<keyword evidence="5" id="KW-0479">Metal-binding</keyword>
<feature type="domain" description="WGR" evidence="20">
    <location>
        <begin position="403"/>
        <end position="502"/>
    </location>
</feature>
<dbReference type="SUPFAM" id="SSF57716">
    <property type="entry name" value="Glucocorticoid receptor-like (DNA-binding domain)"/>
    <property type="match status" value="1"/>
</dbReference>
<dbReference type="Pfam" id="PF05406">
    <property type="entry name" value="WGR"/>
    <property type="match status" value="1"/>
</dbReference>
<evidence type="ECO:0000256" key="9">
    <source>
        <dbReference type="ARBA" id="ARBA00022833"/>
    </source>
</evidence>
<dbReference type="SMART" id="SM01335">
    <property type="entry name" value="PADR1"/>
    <property type="match status" value="1"/>
</dbReference>
<dbReference type="GO" id="GO:0008270">
    <property type="term" value="F:zinc ion binding"/>
    <property type="evidence" value="ECO:0007669"/>
    <property type="project" value="UniProtKB-KW"/>
</dbReference>
<dbReference type="PROSITE" id="PS51059">
    <property type="entry name" value="PARP_CATALYTIC"/>
    <property type="match status" value="1"/>
</dbReference>
<dbReference type="GO" id="GO:0006302">
    <property type="term" value="P:double-strand break repair"/>
    <property type="evidence" value="ECO:0007669"/>
    <property type="project" value="TreeGrafter"/>
</dbReference>
<dbReference type="InterPro" id="IPR036930">
    <property type="entry name" value="WGR_dom_sf"/>
</dbReference>
<evidence type="ECO:0000256" key="16">
    <source>
        <dbReference type="SAM" id="MobiDB-lite"/>
    </source>
</evidence>
<sequence length="860" mass="99583">MANAHLPYSIEYAKHSNCKRCCESIPEGSLRCSINRPAYHSEGYIDSWYHYECFWKKLVRGKGQINISSIRGVDLIRWEDQEELRERIRKFKESRGCSYLSEEIYLHNVDIEPSPTNRGKCTKCSTYFQKGEIKVTHSVHFKCFIASFDKIHGKLEDMPRWKMISNKWRIAAAADFDEIMMAKQAQVKNEVVENTERSTVDDMASSSVTGKRRSAFEEPVENDSEEIMEQESEFARKRRLGKSARLALIQERKMEKQTDELRKNLQIFNSMSVPDRIVVLKENGQEVPEGGYDRNKQIVERLSDYALFGCPIHCVKCFNGTIVYNSSRRVYTCSGYVSEYTKCTYETKTPTRTPFILPRHFYEKYKLHDAVFNLMSERLYHKEEDSEEVLVRVIDAKFLYAGHCHVLKNEDDGTIYQATLSLADLTTNKNSFYKMQLLQDDITKHCYLFKSWGRVGTDVGSSNYDCECNKEYAIAKFEQLFHEKTGNEWKYRKYFRKMPGRYNQVETDDSEIIEIGEQYVAPGSKTCLPQSVKEVVMTIFNIGNMETAFEVFFKMDTNKMPLGCLSRNQINQAFCVLRNISDLINELPMQKDKVLDASNKFYNIIPHNFGMKVPEPIDSSLKIVVRKNNMLNALLDIKFAYDQICGSNPKRGIPGIDLVDTNYEKLKCIMTPLQRDSEDWNHIIEYIHNTQGSTHDIKVDLVDILKLDRADESTKFMKNIGNRRLLWHGSGKMNFAGILGQGLRIAPPEAPSSGYIDEAYLLLCDVALGNITECMQATPYNTIPMNCHSVKGIGRECPMENGNYVHSDGYIIPKGKKHIQLQGYLNRDYFLLYNEYVVYNVNQIQMKYLVRVKVHHARHH</sequence>
<accession>A0A1I7U799</accession>
<protein>
    <recommendedName>
        <fullName evidence="15">Poly [ADP-ribose] polymerase</fullName>
        <shortName evidence="15">PARP</shortName>
        <ecNumber evidence="15">2.4.2.-</ecNumber>
    </recommendedName>
</protein>
<dbReference type="GO" id="GO:0003677">
    <property type="term" value="F:DNA binding"/>
    <property type="evidence" value="ECO:0007669"/>
    <property type="project" value="UniProtKB-KW"/>
</dbReference>
<keyword evidence="7" id="KW-0013">ADP-ribosylation</keyword>
<dbReference type="CDD" id="cd01437">
    <property type="entry name" value="parp_like"/>
    <property type="match status" value="1"/>
</dbReference>
<dbReference type="InterPro" id="IPR001510">
    <property type="entry name" value="Znf_PARP"/>
</dbReference>
<dbReference type="Gene3D" id="3.90.640.80">
    <property type="match status" value="1"/>
</dbReference>
<dbReference type="SMART" id="SM01336">
    <property type="entry name" value="zf-PARP"/>
    <property type="match status" value="1"/>
</dbReference>
<evidence type="ECO:0000256" key="14">
    <source>
        <dbReference type="ARBA" id="ARBA00033987"/>
    </source>
</evidence>
<dbReference type="PROSITE" id="PS50064">
    <property type="entry name" value="ZF_PARP_2"/>
    <property type="match status" value="1"/>
</dbReference>
<dbReference type="Pfam" id="PF02877">
    <property type="entry name" value="PARP_reg"/>
    <property type="match status" value="1"/>
</dbReference>
<evidence type="ECO:0000313" key="22">
    <source>
        <dbReference type="WBParaSite" id="Csp11.Scaffold629.g15583.t1"/>
    </source>
</evidence>
<evidence type="ECO:0000256" key="11">
    <source>
        <dbReference type="ARBA" id="ARBA00023125"/>
    </source>
</evidence>
<feature type="compositionally biased region" description="Acidic residues" evidence="16">
    <location>
        <begin position="218"/>
        <end position="228"/>
    </location>
</feature>
<dbReference type="STRING" id="1561998.A0A1I7U799"/>
<evidence type="ECO:0000256" key="7">
    <source>
        <dbReference type="ARBA" id="ARBA00022765"/>
    </source>
</evidence>
<keyword evidence="3 15" id="KW-0808">Transferase</keyword>
<keyword evidence="10 15" id="KW-0520">NAD</keyword>
<dbReference type="Gene3D" id="3.30.1740.10">
    <property type="entry name" value="Zinc finger, PARP-type"/>
    <property type="match status" value="1"/>
</dbReference>
<evidence type="ECO:0000259" key="17">
    <source>
        <dbReference type="PROSITE" id="PS50064"/>
    </source>
</evidence>
<dbReference type="PROSITE" id="PS52007">
    <property type="entry name" value="PADR1"/>
    <property type="match status" value="1"/>
</dbReference>
<evidence type="ECO:0000259" key="18">
    <source>
        <dbReference type="PROSITE" id="PS51059"/>
    </source>
</evidence>
<evidence type="ECO:0000259" key="20">
    <source>
        <dbReference type="PROSITE" id="PS51977"/>
    </source>
</evidence>
<dbReference type="PROSITE" id="PS51977">
    <property type="entry name" value="WGR"/>
    <property type="match status" value="1"/>
</dbReference>
<comment type="subcellular location">
    <subcellularLocation>
        <location evidence="1">Nucleus</location>
    </subcellularLocation>
</comment>
<dbReference type="AlphaFoldDB" id="A0A1I7U799"/>
<feature type="domain" description="PARP-type" evidence="17">
    <location>
        <begin position="8"/>
        <end position="92"/>
    </location>
</feature>
<keyword evidence="9" id="KW-0862">Zinc</keyword>
<dbReference type="SUPFAM" id="SSF47587">
    <property type="entry name" value="Domain of poly(ADP-ribose) polymerase"/>
    <property type="match status" value="1"/>
</dbReference>
<evidence type="ECO:0000256" key="12">
    <source>
        <dbReference type="ARBA" id="ARBA00023242"/>
    </source>
</evidence>
<evidence type="ECO:0000313" key="21">
    <source>
        <dbReference type="Proteomes" id="UP000095282"/>
    </source>
</evidence>
<dbReference type="InterPro" id="IPR050800">
    <property type="entry name" value="ARTD/PARP"/>
</dbReference>
<feature type="domain" description="PARP catalytic" evidence="18">
    <location>
        <begin position="657"/>
        <end position="860"/>
    </location>
</feature>
<evidence type="ECO:0000256" key="13">
    <source>
        <dbReference type="ARBA" id="ARBA00024347"/>
    </source>
</evidence>
<name>A0A1I7U799_9PELO</name>
<keyword evidence="12" id="KW-0539">Nucleus</keyword>
<dbReference type="InterPro" id="IPR008893">
    <property type="entry name" value="WGR_domain"/>
</dbReference>
<dbReference type="SUPFAM" id="SSF142921">
    <property type="entry name" value="WGR domain-like"/>
    <property type="match status" value="1"/>
</dbReference>
<dbReference type="InterPro" id="IPR012317">
    <property type="entry name" value="Poly(ADP-ribose)pol_cat_dom"/>
</dbReference>
<evidence type="ECO:0000256" key="1">
    <source>
        <dbReference type="ARBA" id="ARBA00004123"/>
    </source>
</evidence>
<dbReference type="Gene3D" id="3.90.228.10">
    <property type="match status" value="2"/>
</dbReference>
<dbReference type="InterPro" id="IPR004102">
    <property type="entry name" value="Poly(ADP-ribose)pol_reg_dom"/>
</dbReference>
<keyword evidence="2 15" id="KW-0328">Glycosyltransferase</keyword>
<dbReference type="GO" id="GO:0003950">
    <property type="term" value="F:NAD+ poly-ADP-ribosyltransferase activity"/>
    <property type="evidence" value="ECO:0007669"/>
    <property type="project" value="UniProtKB-UniRule"/>
</dbReference>
<dbReference type="Pfam" id="PF08063">
    <property type="entry name" value="Zn_ribbon_PADR1"/>
    <property type="match status" value="1"/>
</dbReference>
<keyword evidence="21" id="KW-1185">Reference proteome</keyword>
<dbReference type="Pfam" id="PF21728">
    <property type="entry name" value="PADR1_N"/>
    <property type="match status" value="1"/>
</dbReference>
<evidence type="ECO:0000259" key="19">
    <source>
        <dbReference type="PROSITE" id="PS51060"/>
    </source>
</evidence>
<evidence type="ECO:0000256" key="10">
    <source>
        <dbReference type="ARBA" id="ARBA00023027"/>
    </source>
</evidence>
<dbReference type="Pfam" id="PF00645">
    <property type="entry name" value="zf-PARP"/>
    <property type="match status" value="1"/>
</dbReference>
<evidence type="ECO:0000256" key="4">
    <source>
        <dbReference type="ARBA" id="ARBA00022695"/>
    </source>
</evidence>
<reference evidence="22" key="1">
    <citation type="submission" date="2016-11" db="UniProtKB">
        <authorList>
            <consortium name="WormBaseParasite"/>
        </authorList>
    </citation>
    <scope>IDENTIFICATION</scope>
</reference>
<feature type="domain" description="PARP alpha-helical" evidence="19">
    <location>
        <begin position="525"/>
        <end position="645"/>
    </location>
</feature>
<feature type="region of interest" description="Disordered" evidence="16">
    <location>
        <begin position="194"/>
        <end position="228"/>
    </location>
</feature>
<dbReference type="GO" id="GO:1990404">
    <property type="term" value="F:NAD+-protein mono-ADP-ribosyltransferase activity"/>
    <property type="evidence" value="ECO:0007669"/>
    <property type="project" value="TreeGrafter"/>
</dbReference>
<dbReference type="PROSITE" id="PS51060">
    <property type="entry name" value="PARP_ALPHA_HD"/>
    <property type="match status" value="1"/>
</dbReference>
<evidence type="ECO:0000256" key="8">
    <source>
        <dbReference type="ARBA" id="ARBA00022771"/>
    </source>
</evidence>
<dbReference type="PANTHER" id="PTHR10459">
    <property type="entry name" value="DNA LIGASE"/>
    <property type="match status" value="1"/>
</dbReference>
<organism evidence="21 22">
    <name type="scientific">Caenorhabditis tropicalis</name>
    <dbReference type="NCBI Taxonomy" id="1561998"/>
    <lineage>
        <taxon>Eukaryota</taxon>
        <taxon>Metazoa</taxon>
        <taxon>Ecdysozoa</taxon>
        <taxon>Nematoda</taxon>
        <taxon>Chromadorea</taxon>
        <taxon>Rhabditida</taxon>
        <taxon>Rhabditina</taxon>
        <taxon>Rhabditomorpha</taxon>
        <taxon>Rhabditoidea</taxon>
        <taxon>Rhabditidae</taxon>
        <taxon>Peloderinae</taxon>
        <taxon>Caenorhabditis</taxon>
    </lineage>
</organism>
<dbReference type="GO" id="GO:0070212">
    <property type="term" value="P:protein poly-ADP-ribosylation"/>
    <property type="evidence" value="ECO:0007669"/>
    <property type="project" value="TreeGrafter"/>
</dbReference>
<dbReference type="InterPro" id="IPR036616">
    <property type="entry name" value="Poly(ADP-ribose)pol_reg_dom_sf"/>
</dbReference>
<dbReference type="PANTHER" id="PTHR10459:SF60">
    <property type="entry name" value="POLY [ADP-RIBOSE] POLYMERASE 2"/>
    <property type="match status" value="1"/>
</dbReference>
<dbReference type="GO" id="GO:0005730">
    <property type="term" value="C:nucleolus"/>
    <property type="evidence" value="ECO:0007669"/>
    <property type="project" value="TreeGrafter"/>
</dbReference>
<keyword evidence="4" id="KW-0548">Nucleotidyltransferase</keyword>
<dbReference type="CDD" id="cd08001">
    <property type="entry name" value="WGR_PARP1_like"/>
    <property type="match status" value="1"/>
</dbReference>
<dbReference type="Pfam" id="PF00644">
    <property type="entry name" value="PARP"/>
    <property type="match status" value="2"/>
</dbReference>
<keyword evidence="11" id="KW-0238">DNA-binding</keyword>
<dbReference type="InterPro" id="IPR012982">
    <property type="entry name" value="PARP1-like_PADR1_Zn_ribbon"/>
</dbReference>
<evidence type="ECO:0000256" key="6">
    <source>
        <dbReference type="ARBA" id="ARBA00022737"/>
    </source>
</evidence>
<dbReference type="EC" id="2.4.2.-" evidence="15"/>